<sequence>MKLCFEIKQMLFHSEGYKNAPLKEMIQFKILFFSSVALKNDKSVFLFRVKRFNWYECAVNDLQRPKNGSKLGNETNRASTNRLVKNWYFLSPPI</sequence>
<reference evidence="1" key="1">
    <citation type="submission" date="2014-11" db="EMBL/GenBank/DDBJ databases">
        <authorList>
            <person name="Amaro Gonzalez C."/>
        </authorList>
    </citation>
    <scope>NUCLEOTIDE SEQUENCE</scope>
</reference>
<protein>
    <submittedName>
        <fullName evidence="1">Uncharacterized protein</fullName>
    </submittedName>
</protein>
<dbReference type="AlphaFoldDB" id="A0A0E9WY45"/>
<organism evidence="1">
    <name type="scientific">Anguilla anguilla</name>
    <name type="common">European freshwater eel</name>
    <name type="synonym">Muraena anguilla</name>
    <dbReference type="NCBI Taxonomy" id="7936"/>
    <lineage>
        <taxon>Eukaryota</taxon>
        <taxon>Metazoa</taxon>
        <taxon>Chordata</taxon>
        <taxon>Craniata</taxon>
        <taxon>Vertebrata</taxon>
        <taxon>Euteleostomi</taxon>
        <taxon>Actinopterygii</taxon>
        <taxon>Neopterygii</taxon>
        <taxon>Teleostei</taxon>
        <taxon>Anguilliformes</taxon>
        <taxon>Anguillidae</taxon>
        <taxon>Anguilla</taxon>
    </lineage>
</organism>
<name>A0A0E9WY45_ANGAN</name>
<dbReference type="EMBL" id="GBXM01013328">
    <property type="protein sequence ID" value="JAH95249.1"/>
    <property type="molecule type" value="Transcribed_RNA"/>
</dbReference>
<evidence type="ECO:0000313" key="1">
    <source>
        <dbReference type="EMBL" id="JAH95249.1"/>
    </source>
</evidence>
<accession>A0A0E9WY45</accession>
<proteinExistence type="predicted"/>
<reference evidence="1" key="2">
    <citation type="journal article" date="2015" name="Fish Shellfish Immunol.">
        <title>Early steps in the European eel (Anguilla anguilla)-Vibrio vulnificus interaction in the gills: Role of the RtxA13 toxin.</title>
        <authorList>
            <person name="Callol A."/>
            <person name="Pajuelo D."/>
            <person name="Ebbesson L."/>
            <person name="Teles M."/>
            <person name="MacKenzie S."/>
            <person name="Amaro C."/>
        </authorList>
    </citation>
    <scope>NUCLEOTIDE SEQUENCE</scope>
</reference>